<dbReference type="EMBL" id="CP020372">
    <property type="protein sequence ID" value="AUB85663.1"/>
    <property type="molecule type" value="Genomic_DNA"/>
</dbReference>
<feature type="region of interest" description="Disordered" evidence="1">
    <location>
        <begin position="24"/>
        <end position="75"/>
    </location>
</feature>
<feature type="compositionally biased region" description="Pro residues" evidence="1">
    <location>
        <begin position="33"/>
        <end position="45"/>
    </location>
</feature>
<organism evidence="2 3">
    <name type="scientific">Candidatus Thiodictyon syntrophicum</name>
    <dbReference type="NCBI Taxonomy" id="1166950"/>
    <lineage>
        <taxon>Bacteria</taxon>
        <taxon>Pseudomonadati</taxon>
        <taxon>Pseudomonadota</taxon>
        <taxon>Gammaproteobacteria</taxon>
        <taxon>Chromatiales</taxon>
        <taxon>Chromatiaceae</taxon>
        <taxon>Thiodictyon</taxon>
    </lineage>
</organism>
<dbReference type="Proteomes" id="UP000232638">
    <property type="component" value="Plasmid pTs485"/>
</dbReference>
<keyword evidence="2" id="KW-0614">Plasmid</keyword>
<reference evidence="2 3" key="1">
    <citation type="submission" date="2017-03" db="EMBL/GenBank/DDBJ databases">
        <title>Complete genome sequence of Candidatus 'Thiodictyon syntrophicum' sp. nov. strain Cad16T, a photolithoautotroph purple sulfur bacterium isolated from an alpine meromictic lake.</title>
        <authorList>
            <person name="Luedin S.M."/>
            <person name="Pothier J.F."/>
            <person name="Danza F."/>
            <person name="Storelli N."/>
            <person name="Wittwer M."/>
            <person name="Tonolla M."/>
        </authorList>
    </citation>
    <scope>NUCLEOTIDE SEQUENCE [LARGE SCALE GENOMIC DNA]</scope>
    <source>
        <strain evidence="2 3">Cad16T</strain>
        <plasmid evidence="3">Plasmid pts485</plasmid>
    </source>
</reference>
<dbReference type="RefSeq" id="WP_100923270.1">
    <property type="nucleotide sequence ID" value="NZ_CP020372.1"/>
</dbReference>
<gene>
    <name evidence="2" type="ORF">THSYN_32735</name>
</gene>
<dbReference type="AlphaFoldDB" id="A0A2K8UJA1"/>
<geneLocation type="plasmid" evidence="3">
    <name>pts485</name>
</geneLocation>
<keyword evidence="3" id="KW-1185">Reference proteome</keyword>
<evidence type="ECO:0000256" key="1">
    <source>
        <dbReference type="SAM" id="MobiDB-lite"/>
    </source>
</evidence>
<name>A0A2K8UJA1_9GAMM</name>
<protein>
    <submittedName>
        <fullName evidence="2">Uncharacterized protein</fullName>
    </submittedName>
</protein>
<dbReference type="KEGG" id="tsy:THSYN_32735"/>
<proteinExistence type="predicted"/>
<evidence type="ECO:0000313" key="2">
    <source>
        <dbReference type="EMBL" id="AUB85663.1"/>
    </source>
</evidence>
<sequence>MSNPLDLDQPLTDSVLRRHYEQLRAARSAAPPAAAPSPTPRPALAPAPTRAAPPAAPPEPPAQGVRGWLGRLFGG</sequence>
<evidence type="ECO:0000313" key="3">
    <source>
        <dbReference type="Proteomes" id="UP000232638"/>
    </source>
</evidence>
<accession>A0A2K8UJA1</accession>